<organism evidence="1 2">
    <name type="scientific">Rheinheimera muenzenbergensis</name>
    <dbReference type="NCBI Taxonomy" id="1193628"/>
    <lineage>
        <taxon>Bacteria</taxon>
        <taxon>Pseudomonadati</taxon>
        <taxon>Pseudomonadota</taxon>
        <taxon>Gammaproteobacteria</taxon>
        <taxon>Chromatiales</taxon>
        <taxon>Chromatiaceae</taxon>
        <taxon>Rheinheimera</taxon>
    </lineage>
</organism>
<evidence type="ECO:0000313" key="1">
    <source>
        <dbReference type="EMBL" id="MEH8018354.1"/>
    </source>
</evidence>
<evidence type="ECO:0000313" key="2">
    <source>
        <dbReference type="Proteomes" id="UP001375382"/>
    </source>
</evidence>
<protein>
    <submittedName>
        <fullName evidence="1">Retropepsin-like domain-containing protein</fullName>
    </submittedName>
</protein>
<dbReference type="Gene3D" id="2.40.70.10">
    <property type="entry name" value="Acid Proteases"/>
    <property type="match status" value="1"/>
</dbReference>
<dbReference type="RefSeq" id="WP_335736761.1">
    <property type="nucleotide sequence ID" value="NZ_JALAAR010000012.1"/>
</dbReference>
<name>A0ABU8C8R7_9GAMM</name>
<dbReference type="InterPro" id="IPR021109">
    <property type="entry name" value="Peptidase_aspartic_dom_sf"/>
</dbReference>
<comment type="caution">
    <text evidence="1">The sequence shown here is derived from an EMBL/GenBank/DDBJ whole genome shotgun (WGS) entry which is preliminary data.</text>
</comment>
<dbReference type="Pfam" id="PF13650">
    <property type="entry name" value="Asp_protease_2"/>
    <property type="match status" value="1"/>
</dbReference>
<dbReference type="EMBL" id="JALAAR010000012">
    <property type="protein sequence ID" value="MEH8018354.1"/>
    <property type="molecule type" value="Genomic_DNA"/>
</dbReference>
<dbReference type="Proteomes" id="UP001375382">
    <property type="component" value="Unassembled WGS sequence"/>
</dbReference>
<sequence>MKIMTFYNQALFHRDNRPYADVKLITNTSNHTTKCLVDTGADYLQLPNSVAAQAGLSLASATVKHVKNATGGTTPYHFLTKVDVEIEGILITTDIMFGPANCLCLAGRTCLLTAFDVGFDNKSWHRD</sequence>
<dbReference type="SUPFAM" id="SSF50630">
    <property type="entry name" value="Acid proteases"/>
    <property type="match status" value="1"/>
</dbReference>
<gene>
    <name evidence="1" type="ORF">MN202_14020</name>
</gene>
<proteinExistence type="predicted"/>
<keyword evidence="2" id="KW-1185">Reference proteome</keyword>
<reference evidence="1 2" key="1">
    <citation type="journal article" date="2023" name="Ecotoxicol. Environ. Saf.">
        <title>Mercury remediation potential of mercury-resistant strain Rheinheimera metallidurans sp. nov. isolated from a municipal waste dumping site.</title>
        <authorList>
            <person name="Yadav V."/>
            <person name="Manjhi A."/>
            <person name="Vadakedath N."/>
        </authorList>
    </citation>
    <scope>NUCLEOTIDE SEQUENCE [LARGE SCALE GENOMIC DNA]</scope>
    <source>
        <strain evidence="1 2">E-49</strain>
    </source>
</reference>
<accession>A0ABU8C8R7</accession>